<dbReference type="PATRIC" id="fig|45067.4.peg.43"/>
<name>A0A0W0W1M9_9GAMM</name>
<dbReference type="AlphaFoldDB" id="A0A0W0W1M9"/>
<dbReference type="STRING" id="45067.Llan_0042"/>
<dbReference type="OrthoDB" id="5654032at2"/>
<dbReference type="EMBL" id="LNYI01000001">
    <property type="protein sequence ID" value="KTD26147.1"/>
    <property type="molecule type" value="Genomic_DNA"/>
</dbReference>
<comment type="caution">
    <text evidence="2">The sequence shown here is derived from an EMBL/GenBank/DDBJ whole genome shotgun (WGS) entry which is preliminary data.</text>
</comment>
<accession>A0A0W0W1M9</accession>
<keyword evidence="3" id="KW-1185">Reference proteome</keyword>
<evidence type="ECO:0000256" key="1">
    <source>
        <dbReference type="SAM" id="MobiDB-lite"/>
    </source>
</evidence>
<gene>
    <name evidence="2" type="ORF">Llan_0042</name>
</gene>
<evidence type="ECO:0000313" key="2">
    <source>
        <dbReference type="EMBL" id="KTD26147.1"/>
    </source>
</evidence>
<dbReference type="Proteomes" id="UP000054869">
    <property type="component" value="Unassembled WGS sequence"/>
</dbReference>
<reference evidence="2 3" key="1">
    <citation type="submission" date="2015-11" db="EMBL/GenBank/DDBJ databases">
        <title>Genomic analysis of 38 Legionella species identifies large and diverse effector repertoires.</title>
        <authorList>
            <person name="Burstein D."/>
            <person name="Amaro F."/>
            <person name="Zusman T."/>
            <person name="Lifshitz Z."/>
            <person name="Cohen O."/>
            <person name="Gilbert J.A."/>
            <person name="Pupko T."/>
            <person name="Shuman H.A."/>
            <person name="Segal G."/>
        </authorList>
    </citation>
    <scope>NUCLEOTIDE SEQUENCE [LARGE SCALE GENOMIC DNA]</scope>
    <source>
        <strain evidence="2 3">ATCC 49751</strain>
    </source>
</reference>
<evidence type="ECO:0000313" key="3">
    <source>
        <dbReference type="Proteomes" id="UP000054869"/>
    </source>
</evidence>
<dbReference type="RefSeq" id="WP_028373407.1">
    <property type="nucleotide sequence ID" value="NZ_CAAAJD010000015.1"/>
</dbReference>
<sequence length="388" mass="44635">MWYEQILMSLLVKVKPDERAKAQDFISQLFGYLPYLAQQEHQPFCRYINNIIWQRILINSEVIDELLNIHYPDRNIPFSSFSNLLHEIKKTHGATLANIVQTSLQQNYTSEEPLPFELVLGVIYHMHKQFAGQKDNSVSYVGFAQHLFALVLIYTKVTTEDKVTNKHFHAFFCSNNILQILRLTGQYTLSDLSRKINRIEISKLKQMDYAMTIDFNVILRIVSSHNSLELLNAMVDYFQLSSYLSPFPYIVEKDDHFVKFVLSLQRMKHDLEIEIQQAEYRRQLAITSHSSSFFTPITPSRTLQKDHTETLPSTSSYNPFFGGDLFAEAPSQFREDGTQGRPANSSTTQAQIQAPSTSSYSAFFGADLFAKARSEFGESKDNQVNMMG</sequence>
<protein>
    <submittedName>
        <fullName evidence="2">Uncharacterized protein</fullName>
    </submittedName>
</protein>
<proteinExistence type="predicted"/>
<organism evidence="2 3">
    <name type="scientific">Legionella lansingensis</name>
    <dbReference type="NCBI Taxonomy" id="45067"/>
    <lineage>
        <taxon>Bacteria</taxon>
        <taxon>Pseudomonadati</taxon>
        <taxon>Pseudomonadota</taxon>
        <taxon>Gammaproteobacteria</taxon>
        <taxon>Legionellales</taxon>
        <taxon>Legionellaceae</taxon>
        <taxon>Legionella</taxon>
    </lineage>
</organism>
<feature type="compositionally biased region" description="Polar residues" evidence="1">
    <location>
        <begin position="341"/>
        <end position="354"/>
    </location>
</feature>
<feature type="region of interest" description="Disordered" evidence="1">
    <location>
        <begin position="333"/>
        <end position="354"/>
    </location>
</feature>